<dbReference type="Gramene" id="CDF38222">
    <property type="protein sequence ID" value="CDF38222"/>
    <property type="gene ID" value="CHC_T00000567001"/>
</dbReference>
<dbReference type="Proteomes" id="UP000012073">
    <property type="component" value="Unassembled WGS sequence"/>
</dbReference>
<reference evidence="3" key="1">
    <citation type="journal article" date="2013" name="Proc. Natl. Acad. Sci. U.S.A.">
        <title>Genome structure and metabolic features in the red seaweed Chondrus crispus shed light on evolution of the Archaeplastida.</title>
        <authorList>
            <person name="Collen J."/>
            <person name="Porcel B."/>
            <person name="Carre W."/>
            <person name="Ball S.G."/>
            <person name="Chaparro C."/>
            <person name="Tonon T."/>
            <person name="Barbeyron T."/>
            <person name="Michel G."/>
            <person name="Noel B."/>
            <person name="Valentin K."/>
            <person name="Elias M."/>
            <person name="Artiguenave F."/>
            <person name="Arun A."/>
            <person name="Aury J.M."/>
            <person name="Barbosa-Neto J.F."/>
            <person name="Bothwell J.H."/>
            <person name="Bouget F.Y."/>
            <person name="Brillet L."/>
            <person name="Cabello-Hurtado F."/>
            <person name="Capella-Gutierrez S."/>
            <person name="Charrier B."/>
            <person name="Cladiere L."/>
            <person name="Cock J.M."/>
            <person name="Coelho S.M."/>
            <person name="Colleoni C."/>
            <person name="Czjzek M."/>
            <person name="Da Silva C."/>
            <person name="Delage L."/>
            <person name="Denoeud F."/>
            <person name="Deschamps P."/>
            <person name="Dittami S.M."/>
            <person name="Gabaldon T."/>
            <person name="Gachon C.M."/>
            <person name="Groisillier A."/>
            <person name="Herve C."/>
            <person name="Jabbari K."/>
            <person name="Katinka M."/>
            <person name="Kloareg B."/>
            <person name="Kowalczyk N."/>
            <person name="Labadie K."/>
            <person name="Leblanc C."/>
            <person name="Lopez P.J."/>
            <person name="McLachlan D.H."/>
            <person name="Meslet-Cladiere L."/>
            <person name="Moustafa A."/>
            <person name="Nehr Z."/>
            <person name="Nyvall Collen P."/>
            <person name="Panaud O."/>
            <person name="Partensky F."/>
            <person name="Poulain J."/>
            <person name="Rensing S.A."/>
            <person name="Rousvoal S."/>
            <person name="Samson G."/>
            <person name="Symeonidi A."/>
            <person name="Weissenbach J."/>
            <person name="Zambounis A."/>
            <person name="Wincker P."/>
            <person name="Boyen C."/>
        </authorList>
    </citation>
    <scope>NUCLEOTIDE SEQUENCE [LARGE SCALE GENOMIC DNA]</scope>
    <source>
        <strain evidence="3">cv. Stackhouse</strain>
    </source>
</reference>
<dbReference type="GeneID" id="17325829"/>
<dbReference type="EMBL" id="HG001903">
    <property type="protein sequence ID" value="CDF38222.1"/>
    <property type="molecule type" value="Genomic_DNA"/>
</dbReference>
<dbReference type="AlphaFoldDB" id="R7QI78"/>
<proteinExistence type="predicted"/>
<dbReference type="RefSeq" id="XP_005718108.1">
    <property type="nucleotide sequence ID" value="XM_005718051.1"/>
</dbReference>
<feature type="compositionally biased region" description="Basic residues" evidence="1">
    <location>
        <begin position="1"/>
        <end position="18"/>
    </location>
</feature>
<sequence>MARLRARLSAVRRSRRNQCRTDPGSVIVAKAERCGIRGRNGR</sequence>
<feature type="region of interest" description="Disordered" evidence="1">
    <location>
        <begin position="1"/>
        <end position="22"/>
    </location>
</feature>
<protein>
    <submittedName>
        <fullName evidence="2">Uncharacterized protein</fullName>
    </submittedName>
</protein>
<organism evidence="2 3">
    <name type="scientific">Chondrus crispus</name>
    <name type="common">Carrageen Irish moss</name>
    <name type="synonym">Polymorpha crispa</name>
    <dbReference type="NCBI Taxonomy" id="2769"/>
    <lineage>
        <taxon>Eukaryota</taxon>
        <taxon>Rhodophyta</taxon>
        <taxon>Florideophyceae</taxon>
        <taxon>Rhodymeniophycidae</taxon>
        <taxon>Gigartinales</taxon>
        <taxon>Gigartinaceae</taxon>
        <taxon>Chondrus</taxon>
    </lineage>
</organism>
<accession>R7QI78</accession>
<gene>
    <name evidence="2" type="ORF">CHC_T00000567001</name>
</gene>
<evidence type="ECO:0000313" key="3">
    <source>
        <dbReference type="Proteomes" id="UP000012073"/>
    </source>
</evidence>
<dbReference type="KEGG" id="ccp:CHC_T00000567001"/>
<evidence type="ECO:0000313" key="2">
    <source>
        <dbReference type="EMBL" id="CDF38222.1"/>
    </source>
</evidence>
<name>R7QI78_CHOCR</name>
<evidence type="ECO:0000256" key="1">
    <source>
        <dbReference type="SAM" id="MobiDB-lite"/>
    </source>
</evidence>
<keyword evidence="3" id="KW-1185">Reference proteome</keyword>